<dbReference type="EMBL" id="QUTI01027693">
    <property type="protein sequence ID" value="RLO05069.1"/>
    <property type="molecule type" value="Genomic_DNA"/>
</dbReference>
<evidence type="ECO:0000313" key="3">
    <source>
        <dbReference type="Proteomes" id="UP000275652"/>
    </source>
</evidence>
<comment type="caution">
    <text evidence="1">The sequence shown here is derived from an EMBL/GenBank/DDBJ whole genome shotgun (WGS) entry which is preliminary data.</text>
</comment>
<evidence type="ECO:0000313" key="1">
    <source>
        <dbReference type="EMBL" id="RHZ34933.1"/>
    </source>
</evidence>
<dbReference type="EMBL" id="QUTH01000115">
    <property type="protein sequence ID" value="RHZ34933.1"/>
    <property type="molecule type" value="Genomic_DNA"/>
</dbReference>
<accession>A0A3L6V8L4</accession>
<dbReference type="AlphaFoldDB" id="A0A3L6V8L4"/>
<reference evidence="1 4" key="2">
    <citation type="submission" date="2018-08" db="EMBL/GenBank/DDBJ databases">
        <title>Aphanomyces genome sequencing and annotation.</title>
        <authorList>
            <person name="Minardi D."/>
            <person name="Oidtmann B."/>
            <person name="Van Der Giezen M."/>
            <person name="Studholme D.J."/>
        </authorList>
    </citation>
    <scope>NUCLEOTIDE SEQUENCE [LARGE SCALE GENOMIC DNA]</scope>
    <source>
        <strain evidence="1 4">Da</strain>
    </source>
</reference>
<evidence type="ECO:0000313" key="4">
    <source>
        <dbReference type="Proteomes" id="UP000285430"/>
    </source>
</evidence>
<sequence>MELSLVVSPWQNPTWILPRRHNQVGRALGLSKCPAHYAPYKAVVTVSQCTSKDVAFCIVDGQCKQLPLAATDTFSFNGQNVRVGQPFDGLVAELPAAAVSADFTYASVDVGDLSANTMSFYRTNRANLTSAKLPPSLTTLYMSKTISVFT</sequence>
<protein>
    <submittedName>
        <fullName evidence="1">Uncharacterized protein</fullName>
    </submittedName>
</protein>
<dbReference type="VEuPathDB" id="FungiDB:H257_09739"/>
<name>A0A3L6V8L4_APHAT</name>
<evidence type="ECO:0000313" key="2">
    <source>
        <dbReference type="EMBL" id="RLO05069.1"/>
    </source>
</evidence>
<proteinExistence type="predicted"/>
<gene>
    <name evidence="2" type="ORF">DYB28_006327</name>
    <name evidence="1" type="ORF">DYB37_001241</name>
</gene>
<dbReference type="Proteomes" id="UP000275652">
    <property type="component" value="Unassembled WGS sequence"/>
</dbReference>
<dbReference type="Proteomes" id="UP000285430">
    <property type="component" value="Unassembled WGS sequence"/>
</dbReference>
<reference evidence="2 3" key="1">
    <citation type="journal article" date="2018" name="J. Invertebr. Pathol.">
        <title>New genotyping method for the causative agent of crayfish plague (Aphanomyces astaci) based on whole genome data.</title>
        <authorList>
            <person name="Minardi D."/>
            <person name="Studholme D.J."/>
            <person name="van der Giezen M."/>
            <person name="Pretto T."/>
            <person name="Oidtmann B."/>
        </authorList>
    </citation>
    <scope>NUCLEOTIDE SEQUENCE [LARGE SCALE GENOMIC DNA]</scope>
    <source>
        <strain evidence="2 3">KB13</strain>
    </source>
</reference>
<organism evidence="1 4">
    <name type="scientific">Aphanomyces astaci</name>
    <name type="common">Crayfish plague agent</name>
    <dbReference type="NCBI Taxonomy" id="112090"/>
    <lineage>
        <taxon>Eukaryota</taxon>
        <taxon>Sar</taxon>
        <taxon>Stramenopiles</taxon>
        <taxon>Oomycota</taxon>
        <taxon>Saprolegniomycetes</taxon>
        <taxon>Saprolegniales</taxon>
        <taxon>Verrucalvaceae</taxon>
        <taxon>Aphanomyces</taxon>
    </lineage>
</organism>